<feature type="domain" description="AN1-type" evidence="6">
    <location>
        <begin position="4"/>
        <end position="52"/>
    </location>
</feature>
<dbReference type="Pfam" id="PF01428">
    <property type="entry name" value="zf-AN1"/>
    <property type="match status" value="2"/>
</dbReference>
<reference evidence="7" key="1">
    <citation type="submission" date="2021-09" db="EMBL/GenBank/DDBJ databases">
        <authorList>
            <consortium name="AG Swart"/>
            <person name="Singh M."/>
            <person name="Singh A."/>
            <person name="Seah K."/>
            <person name="Emmerich C."/>
        </authorList>
    </citation>
    <scope>NUCLEOTIDE SEQUENCE</scope>
    <source>
        <strain evidence="7">ATCC30299</strain>
    </source>
</reference>
<keyword evidence="1" id="KW-0479">Metal-binding</keyword>
<keyword evidence="3 5" id="KW-0863">Zinc-finger</keyword>
<dbReference type="PROSITE" id="PS51039">
    <property type="entry name" value="ZF_AN1"/>
    <property type="match status" value="2"/>
</dbReference>
<evidence type="ECO:0000313" key="7">
    <source>
        <dbReference type="EMBL" id="CAG9318663.1"/>
    </source>
</evidence>
<dbReference type="InterPro" id="IPR057357">
    <property type="entry name" value="Znf-C2H2_ZFAND2A/B"/>
</dbReference>
<dbReference type="GO" id="GO:0008270">
    <property type="term" value="F:zinc ion binding"/>
    <property type="evidence" value="ECO:0007669"/>
    <property type="project" value="UniProtKB-KW"/>
</dbReference>
<organism evidence="7 8">
    <name type="scientific">Blepharisma stoltei</name>
    <dbReference type="NCBI Taxonomy" id="1481888"/>
    <lineage>
        <taxon>Eukaryota</taxon>
        <taxon>Sar</taxon>
        <taxon>Alveolata</taxon>
        <taxon>Ciliophora</taxon>
        <taxon>Postciliodesmatophora</taxon>
        <taxon>Heterotrichea</taxon>
        <taxon>Heterotrichida</taxon>
        <taxon>Blepharismidae</taxon>
        <taxon>Blepharisma</taxon>
    </lineage>
</organism>
<dbReference type="GO" id="GO:0005737">
    <property type="term" value="C:cytoplasm"/>
    <property type="evidence" value="ECO:0007669"/>
    <property type="project" value="TreeGrafter"/>
</dbReference>
<keyword evidence="8" id="KW-1185">Reference proteome</keyword>
<dbReference type="SUPFAM" id="SSF118310">
    <property type="entry name" value="AN1-like Zinc finger"/>
    <property type="match status" value="2"/>
</dbReference>
<keyword evidence="4" id="KW-0862">Zinc</keyword>
<evidence type="ECO:0000256" key="3">
    <source>
        <dbReference type="ARBA" id="ARBA00022771"/>
    </source>
</evidence>
<sequence length="142" mass="16663">MDFVNLGAHCSVKTCRQQDFLPFECEQCRQKFCKKHRTQRDHSCPYPPRENYVIKCPMCDMGITLYPNIDPNVIWDRHFTSGYCVKKQGIKCPVTNCKTFLTEINSCICNSCSQRICLSHRYYDQHQCKNNSKKDKSSCILF</sequence>
<dbReference type="InterPro" id="IPR000058">
    <property type="entry name" value="Znf_AN1"/>
</dbReference>
<evidence type="ECO:0000259" key="6">
    <source>
        <dbReference type="PROSITE" id="PS51039"/>
    </source>
</evidence>
<evidence type="ECO:0000256" key="2">
    <source>
        <dbReference type="ARBA" id="ARBA00022737"/>
    </source>
</evidence>
<proteinExistence type="predicted"/>
<dbReference type="Proteomes" id="UP001162131">
    <property type="component" value="Unassembled WGS sequence"/>
</dbReference>
<feature type="domain" description="AN1-type" evidence="6">
    <location>
        <begin position="86"/>
        <end position="136"/>
    </location>
</feature>
<evidence type="ECO:0000256" key="1">
    <source>
        <dbReference type="ARBA" id="ARBA00022723"/>
    </source>
</evidence>
<gene>
    <name evidence="7" type="ORF">BSTOLATCC_MIC22033</name>
</gene>
<dbReference type="AlphaFoldDB" id="A0AAU9IYF1"/>
<evidence type="ECO:0000256" key="5">
    <source>
        <dbReference type="PROSITE-ProRule" id="PRU00449"/>
    </source>
</evidence>
<accession>A0AAU9IYF1</accession>
<dbReference type="PANTHER" id="PTHR14677">
    <property type="entry name" value="ARSENITE INDUCUBLE RNA ASSOCIATED PROTEIN AIP-1-RELATED"/>
    <property type="match status" value="1"/>
</dbReference>
<dbReference type="PANTHER" id="PTHR14677:SF20">
    <property type="entry name" value="ZINC FINGER AN1-TYPE CONTAINING 2A-RELATED"/>
    <property type="match status" value="1"/>
</dbReference>
<dbReference type="SMART" id="SM00154">
    <property type="entry name" value="ZnF_AN1"/>
    <property type="match status" value="2"/>
</dbReference>
<keyword evidence="2" id="KW-0677">Repeat</keyword>
<dbReference type="Pfam" id="PF25403">
    <property type="entry name" value="zf-C2H2_ZFAND2"/>
    <property type="match status" value="1"/>
</dbReference>
<comment type="caution">
    <text evidence="7">The sequence shown here is derived from an EMBL/GenBank/DDBJ whole genome shotgun (WGS) entry which is preliminary data.</text>
</comment>
<dbReference type="InterPro" id="IPR035896">
    <property type="entry name" value="AN1-like_Znf"/>
</dbReference>
<dbReference type="Gene3D" id="4.10.1110.10">
    <property type="entry name" value="AN1-like Zinc finger"/>
    <property type="match status" value="2"/>
</dbReference>
<name>A0AAU9IYF1_9CILI</name>
<protein>
    <recommendedName>
        <fullName evidence="6">AN1-type domain-containing protein</fullName>
    </recommendedName>
</protein>
<evidence type="ECO:0000313" key="8">
    <source>
        <dbReference type="Proteomes" id="UP001162131"/>
    </source>
</evidence>
<dbReference type="EMBL" id="CAJZBQ010000021">
    <property type="protein sequence ID" value="CAG9318663.1"/>
    <property type="molecule type" value="Genomic_DNA"/>
</dbReference>
<evidence type="ECO:0000256" key="4">
    <source>
        <dbReference type="ARBA" id="ARBA00022833"/>
    </source>
</evidence>